<evidence type="ECO:0000313" key="3">
    <source>
        <dbReference type="Proteomes" id="UP000218387"/>
    </source>
</evidence>
<dbReference type="EMBL" id="CP029487">
    <property type="protein sequence ID" value="QCT71081.1"/>
    <property type="molecule type" value="Genomic_DNA"/>
</dbReference>
<dbReference type="Proteomes" id="UP000218387">
    <property type="component" value="Chromosome"/>
</dbReference>
<accession>A0A4P9C8I8</accession>
<protein>
    <submittedName>
        <fullName evidence="2">Uncharacterized protein</fullName>
    </submittedName>
</protein>
<reference evidence="2 3" key="1">
    <citation type="submission" date="2018-05" db="EMBL/GenBank/DDBJ databases">
        <title>Genome comparison of Eubacterium sp.</title>
        <authorList>
            <person name="Feng Y."/>
            <person name="Sanchez-Andrea I."/>
            <person name="Stams A.J.M."/>
            <person name="De Vos W.M."/>
        </authorList>
    </citation>
    <scope>NUCLEOTIDE SEQUENCE [LARGE SCALE GENOMIC DNA]</scope>
    <source>
        <strain evidence="2 3">YI</strain>
    </source>
</reference>
<dbReference type="AlphaFoldDB" id="A0A4P9C8I8"/>
<organism evidence="2 3">
    <name type="scientific">Eubacterium maltosivorans</name>
    <dbReference type="NCBI Taxonomy" id="2041044"/>
    <lineage>
        <taxon>Bacteria</taxon>
        <taxon>Bacillati</taxon>
        <taxon>Bacillota</taxon>
        <taxon>Clostridia</taxon>
        <taxon>Eubacteriales</taxon>
        <taxon>Eubacteriaceae</taxon>
        <taxon>Eubacterium</taxon>
    </lineage>
</organism>
<keyword evidence="1" id="KW-0175">Coiled coil</keyword>
<dbReference type="KEGG" id="emt:CPZ25_006990"/>
<proteinExistence type="predicted"/>
<gene>
    <name evidence="2" type="ORF">CPZ25_006990</name>
</gene>
<evidence type="ECO:0000313" key="2">
    <source>
        <dbReference type="EMBL" id="QCT71081.1"/>
    </source>
</evidence>
<keyword evidence="3" id="KW-1185">Reference proteome</keyword>
<dbReference type="RefSeq" id="WP_096920709.1">
    <property type="nucleotide sequence ID" value="NZ_CP029487.1"/>
</dbReference>
<sequence length="158" mass="18232">MKQFKFGEKRLIKFDIEGKVYQRPYNETLIRTIEEIEKNLNNAMKKIEDTTNFNEMFAEVEKECKKGIDLILGQGKFDEIFGVRGYDAMEEADLLMYLIDEINAFQSEIAEERAKENKVVELSPEKKAQIEGAMKNAVSSEAGAIHELGIPRRTAEYR</sequence>
<evidence type="ECO:0000256" key="1">
    <source>
        <dbReference type="SAM" id="Coils"/>
    </source>
</evidence>
<feature type="coiled-coil region" evidence="1">
    <location>
        <begin position="26"/>
        <end position="53"/>
    </location>
</feature>
<name>A0A4P9C8I8_EUBML</name>